<proteinExistence type="predicted"/>
<evidence type="ECO:0000313" key="1">
    <source>
        <dbReference type="EMBL" id="CAH2008613.1"/>
    </source>
</evidence>
<gene>
    <name evidence="1" type="ORF">ACAOBT_LOCUS30354</name>
</gene>
<name>A0A9P0Q6U8_ACAOB</name>
<evidence type="ECO:0000313" key="2">
    <source>
        <dbReference type="Proteomes" id="UP001152888"/>
    </source>
</evidence>
<reference evidence="1" key="1">
    <citation type="submission" date="2022-03" db="EMBL/GenBank/DDBJ databases">
        <authorList>
            <person name="Sayadi A."/>
        </authorList>
    </citation>
    <scope>NUCLEOTIDE SEQUENCE</scope>
</reference>
<protein>
    <submittedName>
        <fullName evidence="1">Uncharacterized protein</fullName>
    </submittedName>
</protein>
<comment type="caution">
    <text evidence="1">The sequence shown here is derived from an EMBL/GenBank/DDBJ whole genome shotgun (WGS) entry which is preliminary data.</text>
</comment>
<dbReference type="Proteomes" id="UP001152888">
    <property type="component" value="Unassembled WGS sequence"/>
</dbReference>
<accession>A0A9P0Q6U8</accession>
<dbReference type="AlphaFoldDB" id="A0A9P0Q6U8"/>
<organism evidence="1 2">
    <name type="scientific">Acanthoscelides obtectus</name>
    <name type="common">Bean weevil</name>
    <name type="synonym">Bruchus obtectus</name>
    <dbReference type="NCBI Taxonomy" id="200917"/>
    <lineage>
        <taxon>Eukaryota</taxon>
        <taxon>Metazoa</taxon>
        <taxon>Ecdysozoa</taxon>
        <taxon>Arthropoda</taxon>
        <taxon>Hexapoda</taxon>
        <taxon>Insecta</taxon>
        <taxon>Pterygota</taxon>
        <taxon>Neoptera</taxon>
        <taxon>Endopterygota</taxon>
        <taxon>Coleoptera</taxon>
        <taxon>Polyphaga</taxon>
        <taxon>Cucujiformia</taxon>
        <taxon>Chrysomeloidea</taxon>
        <taxon>Chrysomelidae</taxon>
        <taxon>Bruchinae</taxon>
        <taxon>Bruchini</taxon>
        <taxon>Acanthoscelides</taxon>
    </lineage>
</organism>
<dbReference type="EMBL" id="CAKOFQ010007821">
    <property type="protein sequence ID" value="CAH2008613.1"/>
    <property type="molecule type" value="Genomic_DNA"/>
</dbReference>
<keyword evidence="2" id="KW-1185">Reference proteome</keyword>
<sequence>MASRDGKTPNAEACLIPPAAQTQIHVNWGSSTGGNGNSSKIPMKVSVGCENFSQHKGVDFGCYHDHRKLEKPNMDLKNCKLKYLNIKKHIIITTTCGCKLISLSLISNTFPIHY</sequence>